<keyword evidence="2" id="KW-0472">Membrane</keyword>
<comment type="caution">
    <text evidence="4">The sequence shown here is derived from an EMBL/GenBank/DDBJ whole genome shotgun (WGS) entry which is preliminary data.</text>
</comment>
<proteinExistence type="predicted"/>
<reference evidence="4 5" key="1">
    <citation type="journal article" date="2012" name="ISME J.">
        <title>Nitrification expanded: discovery, physiology and genomics of a nitrite-oxidizing bacterium from the phylum Chloroflexi.</title>
        <authorList>
            <person name="Sorokin D.Y."/>
            <person name="Lucker S."/>
            <person name="Vejmelkova D."/>
            <person name="Kostrikina N.A."/>
            <person name="Kleerebezem R."/>
            <person name="Rijpstra W.I."/>
            <person name="Damste J.S."/>
            <person name="Le Paslier D."/>
            <person name="Muyzer G."/>
            <person name="Wagner M."/>
            <person name="van Loosdrecht M.C."/>
            <person name="Daims H."/>
        </authorList>
    </citation>
    <scope>NUCLEOTIDE SEQUENCE [LARGE SCALE GENOMIC DNA]</scope>
    <source>
        <strain evidence="5">none</strain>
    </source>
</reference>
<dbReference type="PANTHER" id="PTHR43681">
    <property type="entry name" value="TRANSMEMBRANE GTPASE FZO"/>
    <property type="match status" value="1"/>
</dbReference>
<feature type="domain" description="G" evidence="3">
    <location>
        <begin position="61"/>
        <end position="188"/>
    </location>
</feature>
<dbReference type="AlphaFoldDB" id="I4ECI5"/>
<organism evidence="4 5">
    <name type="scientific">Nitrolancea hollandica Lb</name>
    <dbReference type="NCBI Taxonomy" id="1129897"/>
    <lineage>
        <taxon>Bacteria</taxon>
        <taxon>Pseudomonadati</taxon>
        <taxon>Thermomicrobiota</taxon>
        <taxon>Thermomicrobia</taxon>
        <taxon>Sphaerobacterales</taxon>
        <taxon>Sphaerobacterineae</taxon>
        <taxon>Sphaerobacteraceae</taxon>
        <taxon>Nitrolancea</taxon>
    </lineage>
</organism>
<keyword evidence="1" id="KW-0175">Coiled coil</keyword>
<dbReference type="Gene3D" id="3.40.50.300">
    <property type="entry name" value="P-loop containing nucleotide triphosphate hydrolases"/>
    <property type="match status" value="1"/>
</dbReference>
<keyword evidence="2" id="KW-1133">Transmembrane helix</keyword>
<dbReference type="InterPro" id="IPR006073">
    <property type="entry name" value="GTP-bd"/>
</dbReference>
<feature type="coiled-coil region" evidence="1">
    <location>
        <begin position="557"/>
        <end position="584"/>
    </location>
</feature>
<evidence type="ECO:0000313" key="4">
    <source>
        <dbReference type="EMBL" id="CCF82397.1"/>
    </source>
</evidence>
<dbReference type="CDD" id="cd09912">
    <property type="entry name" value="DLP_2"/>
    <property type="match status" value="1"/>
</dbReference>
<keyword evidence="2" id="KW-0812">Transmembrane</keyword>
<dbReference type="OrthoDB" id="9816479at2"/>
<evidence type="ECO:0000259" key="3">
    <source>
        <dbReference type="Pfam" id="PF01926"/>
    </source>
</evidence>
<dbReference type="EMBL" id="CAGS01000007">
    <property type="protein sequence ID" value="CCF82397.1"/>
    <property type="molecule type" value="Genomic_DNA"/>
</dbReference>
<evidence type="ECO:0000256" key="1">
    <source>
        <dbReference type="SAM" id="Coils"/>
    </source>
</evidence>
<evidence type="ECO:0000256" key="2">
    <source>
        <dbReference type="SAM" id="Phobius"/>
    </source>
</evidence>
<dbReference type="SUPFAM" id="SSF52540">
    <property type="entry name" value="P-loop containing nucleoside triphosphate hydrolases"/>
    <property type="match status" value="1"/>
</dbReference>
<protein>
    <recommendedName>
        <fullName evidence="3">G domain-containing protein</fullName>
    </recommendedName>
</protein>
<name>I4ECI5_9BACT</name>
<dbReference type="RefSeq" id="WP_008474528.1">
    <property type="nucleotide sequence ID" value="NZ_CAGS01000007.1"/>
</dbReference>
<gene>
    <name evidence="4" type="ORF">NITHO_1040020</name>
</gene>
<keyword evidence="5" id="KW-1185">Reference proteome</keyword>
<dbReference type="NCBIfam" id="TIGR00231">
    <property type="entry name" value="small_GTP"/>
    <property type="match status" value="1"/>
</dbReference>
<accession>I4ECI5</accession>
<feature type="transmembrane region" description="Helical" evidence="2">
    <location>
        <begin position="488"/>
        <end position="507"/>
    </location>
</feature>
<dbReference type="InterPro" id="IPR027417">
    <property type="entry name" value="P-loop_NTPase"/>
</dbReference>
<dbReference type="GO" id="GO:0005525">
    <property type="term" value="F:GTP binding"/>
    <property type="evidence" value="ECO:0007669"/>
    <property type="project" value="InterPro"/>
</dbReference>
<evidence type="ECO:0000313" key="5">
    <source>
        <dbReference type="Proteomes" id="UP000004221"/>
    </source>
</evidence>
<dbReference type="PANTHER" id="PTHR43681:SF1">
    <property type="entry name" value="SARCALUMENIN"/>
    <property type="match status" value="1"/>
</dbReference>
<dbReference type="InterPro" id="IPR005225">
    <property type="entry name" value="Small_GTP-bd"/>
</dbReference>
<sequence length="587" mass="66552">MIGKLRPRARILTDRQEELRERALGIIQELSQVISQFPAAEDDANLLRDAAERLRALFLLVIVGEFNSGKSALINALLGETVMPEGVTPTTSAIHVLRYGESPNEMIGADSIIEHTYPAPFLVDVNLVDTPGTNAIIREHEALSQEFVPRADLVLFVTSADRPFTESERQFMVEIRNWGKKIVVVLNKVDLLQSPEDVAKVMDFIRANAHRLLGLEPEIFPVSARKARRSQLTEDPVERDRLWEESQFAPFSRFVIESLDEETRVRLKLLSPLGIADRLTARYRGIAADRLGTLERDIETIERIDQRIAAYRTEMETDFAGYLARIESIVHRFNDRADQFFDQTIRLGRVLDLLNRDRIQQEFKDQVVSDTERQIDDTVAELIDWMVGRDLQMWQAVTDFIDRRQLDRHHEEVIGEGPGQFHYDRQALLSSVSHRAGDIVDRYDPQHEGRLISDSVHSAVTQTALTEVGAVSLGAAVIAMATTVTMDVTGILAAAFIGGLGLLILPARKRHARNLLRKRSAELNQRLSEALQDQFHREIDRSIARVRNAVAPYASFVNGERDKLRRVNDALEEIDRDIAELRRVVEG</sequence>
<dbReference type="Proteomes" id="UP000004221">
    <property type="component" value="Unassembled WGS sequence"/>
</dbReference>
<dbReference type="InterPro" id="IPR051943">
    <property type="entry name" value="TRAFAC_Dynamin-like_GTPase"/>
</dbReference>
<dbReference type="Pfam" id="PF01926">
    <property type="entry name" value="MMR_HSR1"/>
    <property type="match status" value="1"/>
</dbReference>